<accession>A0A7M7PWU4</accession>
<protein>
    <submittedName>
        <fullName evidence="1">Uncharacterized protein</fullName>
    </submittedName>
</protein>
<dbReference type="Proteomes" id="UP000002358">
    <property type="component" value="Chromosome 1"/>
</dbReference>
<keyword evidence="2" id="KW-1185">Reference proteome</keyword>
<reference evidence="1" key="1">
    <citation type="submission" date="2021-01" db="UniProtKB">
        <authorList>
            <consortium name="EnsemblMetazoa"/>
        </authorList>
    </citation>
    <scope>IDENTIFICATION</scope>
</reference>
<dbReference type="OrthoDB" id="7698610at2759"/>
<dbReference type="RefSeq" id="XP_031778220.1">
    <property type="nucleotide sequence ID" value="XM_031922360.2"/>
</dbReference>
<evidence type="ECO:0000313" key="1">
    <source>
        <dbReference type="EnsemblMetazoa" id="XP_031778220"/>
    </source>
</evidence>
<proteinExistence type="predicted"/>
<evidence type="ECO:0000313" key="2">
    <source>
        <dbReference type="Proteomes" id="UP000002358"/>
    </source>
</evidence>
<name>A0A7M7PWU4_NASVI</name>
<organism evidence="1 2">
    <name type="scientific">Nasonia vitripennis</name>
    <name type="common">Parasitic wasp</name>
    <dbReference type="NCBI Taxonomy" id="7425"/>
    <lineage>
        <taxon>Eukaryota</taxon>
        <taxon>Metazoa</taxon>
        <taxon>Ecdysozoa</taxon>
        <taxon>Arthropoda</taxon>
        <taxon>Hexapoda</taxon>
        <taxon>Insecta</taxon>
        <taxon>Pterygota</taxon>
        <taxon>Neoptera</taxon>
        <taxon>Endopterygota</taxon>
        <taxon>Hymenoptera</taxon>
        <taxon>Apocrita</taxon>
        <taxon>Proctotrupomorpha</taxon>
        <taxon>Chalcidoidea</taxon>
        <taxon>Pteromalidae</taxon>
        <taxon>Pteromalinae</taxon>
        <taxon>Nasonia</taxon>
    </lineage>
</organism>
<dbReference type="KEGG" id="nvi:116416031"/>
<dbReference type="AlphaFoldDB" id="A0A7M7PWU4"/>
<dbReference type="InParanoid" id="A0A7M7PWU4"/>
<dbReference type="GeneID" id="116416031"/>
<sequence length="447" mass="50154">MSSSKPASALSRQATSMLGLRLIGLVLFASSAALSQRLEQQQQQQQEQQPYVGVRSFRKELTDPRILAVHNDTFDGHTRLSYVKSAWNKYSDETADGSTSWLVYNVVIETYVDGLTFRKSCWTNLTAQESKENVRLVSLQDSDRAVLMWTEMLEPPSLAKLKVYLVDAKNCSWKNVTELTVNLPLNRPFDRNVFVVPYTRVFDLMFSNLDSCKRRLCRASYDIEGRIVGNVSILQDDSYDPSLSSPGSSGHLPHFAPVLPGSAAKGYFMFVEEADQLKLKTLDPTGELSNSRIAHVVPRLPEEGRPFITSNSHETFGYCFILLANRSIQCRQYDSGLNIKSNLTWTLGYNSRRASMLNLASGGFLLLTEDSQYGSQYLTKVESDGRRSDPMELTMGGGKGSQLCGPAMLYEKSRGDFYCAYGLCWDQPKSSLKVDVRCVPKRYFAAK</sequence>
<dbReference type="EnsemblMetazoa" id="XM_031922360">
    <property type="protein sequence ID" value="XP_031778220"/>
    <property type="gene ID" value="LOC116416031"/>
</dbReference>